<dbReference type="Proteomes" id="UP001239111">
    <property type="component" value="Chromosome 2"/>
</dbReference>
<organism evidence="1 2">
    <name type="scientific">Eretmocerus hayati</name>
    <dbReference type="NCBI Taxonomy" id="131215"/>
    <lineage>
        <taxon>Eukaryota</taxon>
        <taxon>Metazoa</taxon>
        <taxon>Ecdysozoa</taxon>
        <taxon>Arthropoda</taxon>
        <taxon>Hexapoda</taxon>
        <taxon>Insecta</taxon>
        <taxon>Pterygota</taxon>
        <taxon>Neoptera</taxon>
        <taxon>Endopterygota</taxon>
        <taxon>Hymenoptera</taxon>
        <taxon>Apocrita</taxon>
        <taxon>Proctotrupomorpha</taxon>
        <taxon>Chalcidoidea</taxon>
        <taxon>Aphelinidae</taxon>
        <taxon>Aphelininae</taxon>
        <taxon>Eretmocerus</taxon>
    </lineage>
</organism>
<comment type="caution">
    <text evidence="1">The sequence shown here is derived from an EMBL/GenBank/DDBJ whole genome shotgun (WGS) entry which is preliminary data.</text>
</comment>
<keyword evidence="2" id="KW-1185">Reference proteome</keyword>
<reference evidence="1" key="1">
    <citation type="submission" date="2023-04" db="EMBL/GenBank/DDBJ databases">
        <title>A chromosome-level genome assembly of the parasitoid wasp Eretmocerus hayati.</title>
        <authorList>
            <person name="Zhong Y."/>
            <person name="Liu S."/>
            <person name="Liu Y."/>
        </authorList>
    </citation>
    <scope>NUCLEOTIDE SEQUENCE</scope>
    <source>
        <strain evidence="1">ZJU_SS_LIU_2023</strain>
    </source>
</reference>
<name>A0ACC2NYA4_9HYME</name>
<protein>
    <submittedName>
        <fullName evidence="1">Uncharacterized protein</fullName>
    </submittedName>
</protein>
<accession>A0ACC2NYA4</accession>
<sequence>MNEIVDLSSKTCRSKNETGNKNEMQLQLSNSNQKPKLYYFNVTGLAEPIRYLLHYCNIEFEDIRFADFDEWINNYKNDMPMEQVPVLEIDGVKYHQHKSICEYIAKIYRLCGSTEKESLEMSALVDDFNDMRAYVANYYKEDDAIFKSKLKERMEDKLPFFMNKFESRIVENRGFFFNGKISWVDIYYSGVCEVISNILQRDLNEAHPNLKSLVDYVRKIDRIKKYIDLRPQTPL</sequence>
<evidence type="ECO:0000313" key="2">
    <source>
        <dbReference type="Proteomes" id="UP001239111"/>
    </source>
</evidence>
<proteinExistence type="predicted"/>
<gene>
    <name evidence="1" type="ORF">QAD02_011567</name>
</gene>
<dbReference type="EMBL" id="CM056742">
    <property type="protein sequence ID" value="KAJ8675781.1"/>
    <property type="molecule type" value="Genomic_DNA"/>
</dbReference>
<evidence type="ECO:0000313" key="1">
    <source>
        <dbReference type="EMBL" id="KAJ8675781.1"/>
    </source>
</evidence>